<evidence type="ECO:0000313" key="3">
    <source>
        <dbReference type="Proteomes" id="UP000187283"/>
    </source>
</evidence>
<proteinExistence type="predicted"/>
<comment type="caution">
    <text evidence="2">The sequence shown here is derived from an EMBL/GenBank/DDBJ whole genome shotgun (WGS) entry which is preliminary data.</text>
</comment>
<protein>
    <submittedName>
        <fullName evidence="2">Uncharacterized protein</fullName>
    </submittedName>
</protein>
<dbReference type="Proteomes" id="UP000187283">
    <property type="component" value="Unassembled WGS sequence"/>
</dbReference>
<evidence type="ECO:0000256" key="1">
    <source>
        <dbReference type="SAM" id="MobiDB-lite"/>
    </source>
</evidence>
<organism evidence="2 3">
    <name type="scientific">Smittium culicis</name>
    <dbReference type="NCBI Taxonomy" id="133412"/>
    <lineage>
        <taxon>Eukaryota</taxon>
        <taxon>Fungi</taxon>
        <taxon>Fungi incertae sedis</taxon>
        <taxon>Zoopagomycota</taxon>
        <taxon>Kickxellomycotina</taxon>
        <taxon>Harpellomycetes</taxon>
        <taxon>Harpellales</taxon>
        <taxon>Legeriomycetaceae</taxon>
        <taxon>Smittium</taxon>
    </lineage>
</organism>
<gene>
    <name evidence="2" type="ORF">AYI70_g7391</name>
</gene>
<sequence length="98" mass="11198">MVLNEIIQKQESSEQEKHQTNNDMLLESIEMEDLNAKEDKEGLPLNLNNTSLYFVKSVESLGKPNEKEYSEKEIEDNEKKGKASIESIRAPLSLCDIL</sequence>
<feature type="compositionally biased region" description="Basic and acidic residues" evidence="1">
    <location>
        <begin position="11"/>
        <end position="20"/>
    </location>
</feature>
<name>A0A1R1XKX1_9FUNG</name>
<evidence type="ECO:0000313" key="2">
    <source>
        <dbReference type="EMBL" id="OMJ15256.1"/>
    </source>
</evidence>
<feature type="region of interest" description="Disordered" evidence="1">
    <location>
        <begin position="64"/>
        <end position="83"/>
    </location>
</feature>
<feature type="region of interest" description="Disordered" evidence="1">
    <location>
        <begin position="1"/>
        <end position="22"/>
    </location>
</feature>
<keyword evidence="3" id="KW-1185">Reference proteome</keyword>
<feature type="compositionally biased region" description="Low complexity" evidence="1">
    <location>
        <begin position="1"/>
        <end position="10"/>
    </location>
</feature>
<dbReference type="EMBL" id="LSSN01002730">
    <property type="protein sequence ID" value="OMJ15256.1"/>
    <property type="molecule type" value="Genomic_DNA"/>
</dbReference>
<dbReference type="AlphaFoldDB" id="A0A1R1XKX1"/>
<reference evidence="2 3" key="1">
    <citation type="submission" date="2017-01" db="EMBL/GenBank/DDBJ databases">
        <authorList>
            <person name="Mah S.A."/>
            <person name="Swanson W.J."/>
            <person name="Moy G.W."/>
            <person name="Vacquier V.D."/>
        </authorList>
    </citation>
    <scope>NUCLEOTIDE SEQUENCE [LARGE SCALE GENOMIC DNA]</scope>
    <source>
        <strain evidence="2 3">GSMNP</strain>
    </source>
</reference>
<accession>A0A1R1XKX1</accession>